<name>A0A7R9G0U2_TIMSH</name>
<evidence type="ECO:0000313" key="2">
    <source>
        <dbReference type="EMBL" id="CAD7262684.1"/>
    </source>
</evidence>
<reference evidence="2" key="1">
    <citation type="submission" date="2020-11" db="EMBL/GenBank/DDBJ databases">
        <authorList>
            <person name="Tran Van P."/>
        </authorList>
    </citation>
    <scope>NUCLEOTIDE SEQUENCE</scope>
</reference>
<dbReference type="AlphaFoldDB" id="A0A7R9G0U2"/>
<organism evidence="2">
    <name type="scientific">Timema shepardi</name>
    <name type="common">Walking stick</name>
    <dbReference type="NCBI Taxonomy" id="629360"/>
    <lineage>
        <taxon>Eukaryota</taxon>
        <taxon>Metazoa</taxon>
        <taxon>Ecdysozoa</taxon>
        <taxon>Arthropoda</taxon>
        <taxon>Hexapoda</taxon>
        <taxon>Insecta</taxon>
        <taxon>Pterygota</taxon>
        <taxon>Neoptera</taxon>
        <taxon>Polyneoptera</taxon>
        <taxon>Phasmatodea</taxon>
        <taxon>Timematodea</taxon>
        <taxon>Timematoidea</taxon>
        <taxon>Timematidae</taxon>
        <taxon>Timema</taxon>
    </lineage>
</organism>
<protein>
    <submittedName>
        <fullName evidence="2">Uncharacterized protein</fullName>
    </submittedName>
</protein>
<gene>
    <name evidence="2" type="ORF">TSIB3V08_LOCUS6783</name>
</gene>
<feature type="compositionally biased region" description="Polar residues" evidence="1">
    <location>
        <begin position="48"/>
        <end position="64"/>
    </location>
</feature>
<dbReference type="EMBL" id="OC003006">
    <property type="protein sequence ID" value="CAD7262684.1"/>
    <property type="molecule type" value="Genomic_DNA"/>
</dbReference>
<evidence type="ECO:0000256" key="1">
    <source>
        <dbReference type="SAM" id="MobiDB-lite"/>
    </source>
</evidence>
<proteinExistence type="predicted"/>
<accession>A0A7R9G0U2</accession>
<sequence length="92" mass="9924">MKQSESSLERGSEEEDVTSPEQQEGEGGPLSSGEEPTVTEICVDPESSPRQLQDSGRSLVQSGSDFIRSGGRHRLVGGILELRVVSHRSIDT</sequence>
<feature type="region of interest" description="Disordered" evidence="1">
    <location>
        <begin position="1"/>
        <end position="70"/>
    </location>
</feature>